<sequence length="86" mass="9733">MGKFGNPSLKVAKLKIPRHPHECVYNTTEISKWFYPAGNNRNDYNFINFDNLGVYCFNDVCEAGSPCGLCDDSGFHSQGIDFKFKC</sequence>
<organism evidence="1">
    <name type="scientific">Oceaniferula spumae</name>
    <dbReference type="NCBI Taxonomy" id="2979115"/>
    <lineage>
        <taxon>Bacteria</taxon>
        <taxon>Pseudomonadati</taxon>
        <taxon>Verrucomicrobiota</taxon>
        <taxon>Verrucomicrobiia</taxon>
        <taxon>Verrucomicrobiales</taxon>
        <taxon>Verrucomicrobiaceae</taxon>
        <taxon>Oceaniferula</taxon>
    </lineage>
</organism>
<accession>A0AAT9FS31</accession>
<proteinExistence type="predicted"/>
<name>A0AAT9FS31_9BACT</name>
<reference evidence="1" key="1">
    <citation type="submission" date="2024-07" db="EMBL/GenBank/DDBJ databases">
        <title>Complete genome sequence of Verrucomicrobiaceae bacterium NT6N.</title>
        <authorList>
            <person name="Huang C."/>
            <person name="Takami H."/>
            <person name="Hamasaki K."/>
        </authorList>
    </citation>
    <scope>NUCLEOTIDE SEQUENCE</scope>
    <source>
        <strain evidence="1">NT6N</strain>
    </source>
</reference>
<evidence type="ECO:0000313" key="1">
    <source>
        <dbReference type="EMBL" id="BDS08796.1"/>
    </source>
</evidence>
<dbReference type="KEGG" id="osu:NT6N_38360"/>
<protein>
    <submittedName>
        <fullName evidence="1">Uncharacterized protein</fullName>
    </submittedName>
</protein>
<dbReference type="AlphaFoldDB" id="A0AAT9FS31"/>
<gene>
    <name evidence="1" type="ORF">NT6N_38360</name>
</gene>
<dbReference type="EMBL" id="AP026866">
    <property type="protein sequence ID" value="BDS08796.1"/>
    <property type="molecule type" value="Genomic_DNA"/>
</dbReference>